<evidence type="ECO:0000256" key="1">
    <source>
        <dbReference type="ARBA" id="ARBA00011495"/>
    </source>
</evidence>
<comment type="subunit">
    <text evidence="1">Part of the tectonic-like complex (also named B9 complex).</text>
</comment>
<dbReference type="GO" id="GO:0060271">
    <property type="term" value="P:cilium assembly"/>
    <property type="evidence" value="ECO:0007669"/>
    <property type="project" value="TreeGrafter"/>
</dbReference>
<evidence type="ECO:0000259" key="2">
    <source>
        <dbReference type="Pfam" id="PF07773"/>
    </source>
</evidence>
<feature type="domain" description="Tectonic-1-3" evidence="2">
    <location>
        <begin position="216"/>
        <end position="385"/>
    </location>
</feature>
<evidence type="ECO:0000313" key="3">
    <source>
        <dbReference type="Ensembl" id="ENSSPUP00000020261.1"/>
    </source>
</evidence>
<dbReference type="InterPro" id="IPR040354">
    <property type="entry name" value="TCTN1-3"/>
</dbReference>
<protein>
    <submittedName>
        <fullName evidence="3">Tectonic family member 3</fullName>
    </submittedName>
</protein>
<dbReference type="Ensembl" id="ENSSPUT00000021576.1">
    <property type="protein sequence ID" value="ENSSPUP00000020261.1"/>
    <property type="gene ID" value="ENSSPUG00000015512.1"/>
</dbReference>
<dbReference type="Proteomes" id="UP000694392">
    <property type="component" value="Unplaced"/>
</dbReference>
<organism evidence="3 4">
    <name type="scientific">Sphenodon punctatus</name>
    <name type="common">Tuatara</name>
    <name type="synonym">Hatteria punctata</name>
    <dbReference type="NCBI Taxonomy" id="8508"/>
    <lineage>
        <taxon>Eukaryota</taxon>
        <taxon>Metazoa</taxon>
        <taxon>Chordata</taxon>
        <taxon>Craniata</taxon>
        <taxon>Vertebrata</taxon>
        <taxon>Euteleostomi</taxon>
        <taxon>Lepidosauria</taxon>
        <taxon>Sphenodontia</taxon>
        <taxon>Sphenodontidae</taxon>
        <taxon>Sphenodon</taxon>
    </lineage>
</organism>
<name>A0A8D0HGS8_SPHPU</name>
<dbReference type="AlphaFoldDB" id="A0A8D0HGS8"/>
<reference evidence="3" key="1">
    <citation type="submission" date="2025-08" db="UniProtKB">
        <authorList>
            <consortium name="Ensembl"/>
        </authorList>
    </citation>
    <scope>IDENTIFICATION</scope>
</reference>
<dbReference type="GO" id="GO:0007224">
    <property type="term" value="P:smoothened signaling pathway"/>
    <property type="evidence" value="ECO:0007669"/>
    <property type="project" value="TreeGrafter"/>
</dbReference>
<proteinExistence type="predicted"/>
<dbReference type="GeneTree" id="ENSGT00570000079101"/>
<accession>A0A8D0HGS8</accession>
<dbReference type="InterPro" id="IPR011677">
    <property type="entry name" value="TCTN1-3_dom"/>
</dbReference>
<keyword evidence="4" id="KW-1185">Reference proteome</keyword>
<feature type="domain" description="Tectonic-1-3" evidence="2">
    <location>
        <begin position="64"/>
        <end position="205"/>
    </location>
</feature>
<gene>
    <name evidence="3" type="primary">TCTN3</name>
</gene>
<sequence length="441" mass="48276">MQYGGSSFISPLRSQPSPSAFYRVGDPIQTYFAASSVLSTLQQPVGIGVSERCVDGNPAGECTGATLSLLAPSPSHPSCSFPYFSAFLESKNTSCTRMLTNLSESCTMDPSLNAASYYSDFTVLKVPVNLTISQPIQVKIIPVLQPEAPWMDGNTCHNVVSEVIYEVAFSGIHGIQNVSVEFKVTSVSGTPGTSFRQQFTLHFRQSRTPSRTTHRSGNPGYLTGAPVLALHNGTRQHVTILQNQADGRCSDSLRHEVQFGMNVRTGCKFSIPLGTEKVNCSHIQETVFQALHGVRRPQSLAVTGNADPIQAEEWSSILLQNCNVQAVENRDSCCLVPTSLEIQVLWAQMGLRSNPQAQVLGARFLYQCESLKSLMPLTTAVSFTDMTEWPEPPRGWPSMYWKLPFDFFFPFKAALSRGKCCQGPVAGTLLVCFVLGMIFSF</sequence>
<dbReference type="Pfam" id="PF07773">
    <property type="entry name" value="TCTN_DUF1619"/>
    <property type="match status" value="2"/>
</dbReference>
<dbReference type="PANTHER" id="PTHR14611">
    <property type="entry name" value="TECTONIC FAMILY MEMBER"/>
    <property type="match status" value="1"/>
</dbReference>
<dbReference type="PANTHER" id="PTHR14611:SF4">
    <property type="entry name" value="TECTONIC-3"/>
    <property type="match status" value="1"/>
</dbReference>
<evidence type="ECO:0000313" key="4">
    <source>
        <dbReference type="Proteomes" id="UP000694392"/>
    </source>
</evidence>
<reference evidence="3" key="2">
    <citation type="submission" date="2025-09" db="UniProtKB">
        <authorList>
            <consortium name="Ensembl"/>
        </authorList>
    </citation>
    <scope>IDENTIFICATION</scope>
</reference>